<sequence>MANLAFYAYTVVDFEQDGKRRSNWLRVGAAFEHKDGEGLDIVLDALPVNGRVSLRKPKSKEALEAAKAEG</sequence>
<accession>A0A7C9MNA0</accession>
<organism evidence="1 2">
    <name type="scientific">Solidesulfovibrio aerotolerans</name>
    <dbReference type="NCBI Taxonomy" id="295255"/>
    <lineage>
        <taxon>Bacteria</taxon>
        <taxon>Pseudomonadati</taxon>
        <taxon>Thermodesulfobacteriota</taxon>
        <taxon>Desulfovibrionia</taxon>
        <taxon>Desulfovibrionales</taxon>
        <taxon>Desulfovibrionaceae</taxon>
        <taxon>Solidesulfovibrio</taxon>
    </lineage>
</organism>
<proteinExistence type="predicted"/>
<dbReference type="RefSeq" id="WP_160963973.1">
    <property type="nucleotide sequence ID" value="NZ_WVUD01000066.1"/>
</dbReference>
<gene>
    <name evidence="1" type="ORF">GTA51_19125</name>
</gene>
<protein>
    <submittedName>
        <fullName evidence="1">Uncharacterized protein</fullName>
    </submittedName>
</protein>
<dbReference type="OrthoDB" id="7652274at2"/>
<dbReference type="Proteomes" id="UP000482487">
    <property type="component" value="Unassembled WGS sequence"/>
</dbReference>
<name>A0A7C9MNA0_9BACT</name>
<dbReference type="EMBL" id="WVUD01000066">
    <property type="protein sequence ID" value="MYL85213.1"/>
    <property type="molecule type" value="Genomic_DNA"/>
</dbReference>
<evidence type="ECO:0000313" key="1">
    <source>
        <dbReference type="EMBL" id="MYL85213.1"/>
    </source>
</evidence>
<evidence type="ECO:0000313" key="2">
    <source>
        <dbReference type="Proteomes" id="UP000482487"/>
    </source>
</evidence>
<dbReference type="AlphaFoldDB" id="A0A7C9MNA0"/>
<reference evidence="1 2" key="1">
    <citation type="submission" date="2020-01" db="EMBL/GenBank/DDBJ databases">
        <title>Genome sequence of Desulfovibrio aerotolerans DSM 16695(T).</title>
        <authorList>
            <person name="Karnachuk O."/>
            <person name="Avakyan M."/>
            <person name="Mardanov A."/>
            <person name="Kadnikov V."/>
            <person name="Ravin N."/>
        </authorList>
    </citation>
    <scope>NUCLEOTIDE SEQUENCE [LARGE SCALE GENOMIC DNA]</scope>
    <source>
        <strain evidence="1 2">DSM 16695</strain>
    </source>
</reference>
<comment type="caution">
    <text evidence="1">The sequence shown here is derived from an EMBL/GenBank/DDBJ whole genome shotgun (WGS) entry which is preliminary data.</text>
</comment>
<keyword evidence="2" id="KW-1185">Reference proteome</keyword>